<feature type="domain" description="Phosphatidic acid phosphatase type 2/haloperoxidase" evidence="2">
    <location>
        <begin position="41"/>
        <end position="115"/>
    </location>
</feature>
<keyword evidence="1" id="KW-1133">Transmembrane helix</keyword>
<evidence type="ECO:0000256" key="1">
    <source>
        <dbReference type="SAM" id="Phobius"/>
    </source>
</evidence>
<dbReference type="EMBL" id="MK500358">
    <property type="protein sequence ID" value="QBK87562.1"/>
    <property type="molecule type" value="Genomic_DNA"/>
</dbReference>
<name>A0A481YWH9_9VIRU</name>
<keyword evidence="1" id="KW-0472">Membrane</keyword>
<accession>A0A481YWH9</accession>
<keyword evidence="1" id="KW-0812">Transmembrane</keyword>
<evidence type="ECO:0000313" key="3">
    <source>
        <dbReference type="EMBL" id="QBK87562.1"/>
    </source>
</evidence>
<dbReference type="InterPro" id="IPR000326">
    <property type="entry name" value="PAP2/HPO"/>
</dbReference>
<sequence length="158" mass="17935">MSTLVEWTDIMLAIGSIVIVGAFTLLVKNLLHKYRRPNGKKGGIISFHVAVAFATVTVVAMATKDWFLTGLTVVLAYLIGRGRLDEGQHYMYQVVVAAIIGVLIPYGIFYLYYKRINSGEYYESREVYDDKPDRAHDDRHEADEAPELSLEEIDEFKK</sequence>
<organism evidence="3">
    <name type="scientific">Marseillevirus LCMAC201</name>
    <dbReference type="NCBI Taxonomy" id="2506605"/>
    <lineage>
        <taxon>Viruses</taxon>
        <taxon>Varidnaviria</taxon>
        <taxon>Bamfordvirae</taxon>
        <taxon>Nucleocytoviricota</taxon>
        <taxon>Megaviricetes</taxon>
        <taxon>Pimascovirales</taxon>
        <taxon>Pimascovirales incertae sedis</taxon>
        <taxon>Marseilleviridae</taxon>
    </lineage>
</organism>
<dbReference type="SUPFAM" id="SSF48317">
    <property type="entry name" value="Acid phosphatase/Vanadium-dependent haloperoxidase"/>
    <property type="match status" value="1"/>
</dbReference>
<feature type="transmembrane region" description="Helical" evidence="1">
    <location>
        <begin position="12"/>
        <end position="31"/>
    </location>
</feature>
<evidence type="ECO:0000259" key="2">
    <source>
        <dbReference type="Pfam" id="PF01569"/>
    </source>
</evidence>
<gene>
    <name evidence="3" type="ORF">LCMAC201_04750</name>
</gene>
<protein>
    <submittedName>
        <fullName evidence="3">PAP2 superfamily protein</fullName>
    </submittedName>
</protein>
<feature type="transmembrane region" description="Helical" evidence="1">
    <location>
        <begin position="43"/>
        <end position="62"/>
    </location>
</feature>
<dbReference type="Pfam" id="PF01569">
    <property type="entry name" value="PAP2"/>
    <property type="match status" value="1"/>
</dbReference>
<dbReference type="InterPro" id="IPR036938">
    <property type="entry name" value="PAP2/HPO_sf"/>
</dbReference>
<dbReference type="Gene3D" id="1.20.144.10">
    <property type="entry name" value="Phosphatidic acid phosphatase type 2/haloperoxidase"/>
    <property type="match status" value="1"/>
</dbReference>
<proteinExistence type="predicted"/>
<feature type="transmembrane region" description="Helical" evidence="1">
    <location>
        <begin position="90"/>
        <end position="113"/>
    </location>
</feature>
<reference evidence="3" key="1">
    <citation type="journal article" date="2019" name="MBio">
        <title>Virus Genomes from Deep Sea Sediments Expand the Ocean Megavirome and Support Independent Origins of Viral Gigantism.</title>
        <authorList>
            <person name="Backstrom D."/>
            <person name="Yutin N."/>
            <person name="Jorgensen S.L."/>
            <person name="Dharamshi J."/>
            <person name="Homa F."/>
            <person name="Zaremba-Niedwiedzka K."/>
            <person name="Spang A."/>
            <person name="Wolf Y.I."/>
            <person name="Koonin E.V."/>
            <person name="Ettema T.J."/>
        </authorList>
    </citation>
    <scope>NUCLEOTIDE SEQUENCE</scope>
</reference>